<dbReference type="OrthoDB" id="47513at2759"/>
<dbReference type="Pfam" id="PF13499">
    <property type="entry name" value="EF-hand_7"/>
    <property type="match status" value="1"/>
</dbReference>
<dbReference type="FunCoup" id="C1E0U5">
    <property type="interactions" value="264"/>
</dbReference>
<dbReference type="OMA" id="RAMCANV"/>
<proteinExistence type="predicted"/>
<feature type="domain" description="EF-hand" evidence="2">
    <location>
        <begin position="16"/>
        <end position="51"/>
    </location>
</feature>
<dbReference type="RefSeq" id="XP_002500805.1">
    <property type="nucleotide sequence ID" value="XM_002500759.1"/>
</dbReference>
<dbReference type="PROSITE" id="PS50222">
    <property type="entry name" value="EF_HAND_2"/>
    <property type="match status" value="2"/>
</dbReference>
<dbReference type="SUPFAM" id="SSF47473">
    <property type="entry name" value="EF-hand"/>
    <property type="match status" value="1"/>
</dbReference>
<dbReference type="EMBL" id="CP001324">
    <property type="protein sequence ID" value="ACO62063.1"/>
    <property type="molecule type" value="Genomic_DNA"/>
</dbReference>
<dbReference type="Proteomes" id="UP000002009">
    <property type="component" value="Chromosome 3"/>
</dbReference>
<keyword evidence="1" id="KW-0106">Calcium</keyword>
<keyword evidence="4" id="KW-1185">Reference proteome</keyword>
<dbReference type="GeneID" id="8241551"/>
<evidence type="ECO:0000259" key="2">
    <source>
        <dbReference type="PROSITE" id="PS50222"/>
    </source>
</evidence>
<dbReference type="KEGG" id="mis:MICPUN_56640"/>
<accession>C1E0U5</accession>
<evidence type="ECO:0000256" key="1">
    <source>
        <dbReference type="ARBA" id="ARBA00022837"/>
    </source>
</evidence>
<dbReference type="Gene3D" id="1.10.238.10">
    <property type="entry name" value="EF-hand"/>
    <property type="match status" value="1"/>
</dbReference>
<evidence type="ECO:0000313" key="4">
    <source>
        <dbReference type="Proteomes" id="UP000002009"/>
    </source>
</evidence>
<dbReference type="eggNOG" id="ENOG502SFZ3">
    <property type="taxonomic scope" value="Eukaryota"/>
</dbReference>
<sequence length="165" mass="17922">MKLLDALSGRVTRSARFREYVDQSFAEVDHNANGSLDRAELHLAVMLFFDKLNAKVKKRAIPPTKAELMALFDEVDTDESGELSLEEFVAYMERLCAQCTSGLTVSLLKSFIAVPFTAIALSVGIKKVAPGMHQKIKEAKGLGSATLSFCASQIVNKVPAFAAVP</sequence>
<evidence type="ECO:0000313" key="3">
    <source>
        <dbReference type="EMBL" id="ACO62063.1"/>
    </source>
</evidence>
<name>C1E0U5_MICCC</name>
<organism evidence="3 4">
    <name type="scientific">Micromonas commoda (strain RCC299 / NOUM17 / CCMP2709)</name>
    <name type="common">Picoplanktonic green alga</name>
    <dbReference type="NCBI Taxonomy" id="296587"/>
    <lineage>
        <taxon>Eukaryota</taxon>
        <taxon>Viridiplantae</taxon>
        <taxon>Chlorophyta</taxon>
        <taxon>Mamiellophyceae</taxon>
        <taxon>Mamiellales</taxon>
        <taxon>Mamiellaceae</taxon>
        <taxon>Micromonas</taxon>
    </lineage>
</organism>
<dbReference type="InterPro" id="IPR011992">
    <property type="entry name" value="EF-hand-dom_pair"/>
</dbReference>
<protein>
    <recommendedName>
        <fullName evidence="2">EF-hand domain-containing protein</fullName>
    </recommendedName>
</protein>
<gene>
    <name evidence="3" type="ORF">MICPUN_56640</name>
</gene>
<dbReference type="InterPro" id="IPR018247">
    <property type="entry name" value="EF_Hand_1_Ca_BS"/>
</dbReference>
<feature type="domain" description="EF-hand" evidence="2">
    <location>
        <begin position="63"/>
        <end position="98"/>
    </location>
</feature>
<reference evidence="3 4" key="1">
    <citation type="journal article" date="2009" name="Science">
        <title>Green evolution and dynamic adaptations revealed by genomes of the marine picoeukaryotes Micromonas.</title>
        <authorList>
            <person name="Worden A.Z."/>
            <person name="Lee J.H."/>
            <person name="Mock T."/>
            <person name="Rouze P."/>
            <person name="Simmons M.P."/>
            <person name="Aerts A.L."/>
            <person name="Allen A.E."/>
            <person name="Cuvelier M.L."/>
            <person name="Derelle E."/>
            <person name="Everett M.V."/>
            <person name="Foulon E."/>
            <person name="Grimwood J."/>
            <person name="Gundlach H."/>
            <person name="Henrissat B."/>
            <person name="Napoli C."/>
            <person name="McDonald S.M."/>
            <person name="Parker M.S."/>
            <person name="Rombauts S."/>
            <person name="Salamov A."/>
            <person name="Von Dassow P."/>
            <person name="Badger J.H."/>
            <person name="Coutinho P.M."/>
            <person name="Demir E."/>
            <person name="Dubchak I."/>
            <person name="Gentemann C."/>
            <person name="Eikrem W."/>
            <person name="Gready J.E."/>
            <person name="John U."/>
            <person name="Lanier W."/>
            <person name="Lindquist E.A."/>
            <person name="Lucas S."/>
            <person name="Mayer K.F."/>
            <person name="Moreau H."/>
            <person name="Not F."/>
            <person name="Otillar R."/>
            <person name="Panaud O."/>
            <person name="Pangilinan J."/>
            <person name="Paulsen I."/>
            <person name="Piegu B."/>
            <person name="Poliakov A."/>
            <person name="Robbens S."/>
            <person name="Schmutz J."/>
            <person name="Toulza E."/>
            <person name="Wyss T."/>
            <person name="Zelensky A."/>
            <person name="Zhou K."/>
            <person name="Armbrust E.V."/>
            <person name="Bhattacharya D."/>
            <person name="Goodenough U.W."/>
            <person name="Van de Peer Y."/>
            <person name="Grigoriev I.V."/>
        </authorList>
    </citation>
    <scope>NUCLEOTIDE SEQUENCE [LARGE SCALE GENOMIC DNA]</scope>
    <source>
        <strain evidence="4">RCC299 / NOUM17</strain>
    </source>
</reference>
<dbReference type="InterPro" id="IPR002048">
    <property type="entry name" value="EF_hand_dom"/>
</dbReference>
<dbReference type="PROSITE" id="PS00018">
    <property type="entry name" value="EF_HAND_1"/>
    <property type="match status" value="2"/>
</dbReference>
<dbReference type="GO" id="GO:0005509">
    <property type="term" value="F:calcium ion binding"/>
    <property type="evidence" value="ECO:0007669"/>
    <property type="project" value="InterPro"/>
</dbReference>
<dbReference type="SMART" id="SM00054">
    <property type="entry name" value="EFh"/>
    <property type="match status" value="2"/>
</dbReference>
<dbReference type="InParanoid" id="C1E0U5"/>
<dbReference type="CDD" id="cd00051">
    <property type="entry name" value="EFh"/>
    <property type="match status" value="1"/>
</dbReference>
<dbReference type="AlphaFoldDB" id="C1E0U5"/>